<accession>A0ABW1S5R6</accession>
<gene>
    <name evidence="2" type="ORF">ACFQDM_00750</name>
</gene>
<organism evidence="2 3">
    <name type="scientific">Ponticaulis profundi</name>
    <dbReference type="NCBI Taxonomy" id="2665222"/>
    <lineage>
        <taxon>Bacteria</taxon>
        <taxon>Pseudomonadati</taxon>
        <taxon>Pseudomonadota</taxon>
        <taxon>Alphaproteobacteria</taxon>
        <taxon>Hyphomonadales</taxon>
        <taxon>Hyphomonadaceae</taxon>
        <taxon>Ponticaulis</taxon>
    </lineage>
</organism>
<comment type="caution">
    <text evidence="2">The sequence shown here is derived from an EMBL/GenBank/DDBJ whole genome shotgun (WGS) entry which is preliminary data.</text>
</comment>
<evidence type="ECO:0000313" key="2">
    <source>
        <dbReference type="EMBL" id="MFC6196581.1"/>
    </source>
</evidence>
<dbReference type="Pfam" id="PF09718">
    <property type="entry name" value="Tape_meas_lam_C"/>
    <property type="match status" value="1"/>
</dbReference>
<reference evidence="3" key="1">
    <citation type="journal article" date="2019" name="Int. J. Syst. Evol. Microbiol.">
        <title>The Global Catalogue of Microorganisms (GCM) 10K type strain sequencing project: providing services to taxonomists for standard genome sequencing and annotation.</title>
        <authorList>
            <consortium name="The Broad Institute Genomics Platform"/>
            <consortium name="The Broad Institute Genome Sequencing Center for Infectious Disease"/>
            <person name="Wu L."/>
            <person name="Ma J."/>
        </authorList>
    </citation>
    <scope>NUCLEOTIDE SEQUENCE [LARGE SCALE GENOMIC DNA]</scope>
    <source>
        <strain evidence="3">CGMCC-1.15741</strain>
    </source>
</reference>
<evidence type="ECO:0000313" key="3">
    <source>
        <dbReference type="Proteomes" id="UP001596303"/>
    </source>
</evidence>
<dbReference type="InterPro" id="IPR006431">
    <property type="entry name" value="Phage_tape_meas_C"/>
</dbReference>
<feature type="domain" description="Bacteriophage tail tape measure C-terminal" evidence="1">
    <location>
        <begin position="36"/>
        <end position="91"/>
    </location>
</feature>
<dbReference type="EMBL" id="JBHSSW010000001">
    <property type="protein sequence ID" value="MFC6196581.1"/>
    <property type="molecule type" value="Genomic_DNA"/>
</dbReference>
<evidence type="ECO:0000259" key="1">
    <source>
        <dbReference type="Pfam" id="PF09718"/>
    </source>
</evidence>
<protein>
    <submittedName>
        <fullName evidence="2">Phage tail tape measure C-terminal domain-containing protein</fullName>
    </submittedName>
</protein>
<sequence length="142" mass="14589">MADRDQTSAAFDLSGAFDDVFDFEQELDLLASVTVPRTADAMAEAFEAASERIESAISRATRTGQIDFENLITAMLADLARLGANAVLDQVFSGLTGVAGQAAPIAVHVNVPQGSDGASLVSAQGQIAAALSQAVLSGGRFS</sequence>
<keyword evidence="3" id="KW-1185">Reference proteome</keyword>
<dbReference type="Proteomes" id="UP001596303">
    <property type="component" value="Unassembled WGS sequence"/>
</dbReference>
<dbReference type="RefSeq" id="WP_377374163.1">
    <property type="nucleotide sequence ID" value="NZ_JBHSSW010000001.1"/>
</dbReference>
<proteinExistence type="predicted"/>
<name>A0ABW1S5R6_9PROT</name>